<sequence>MLITRFGERRKGNTRLASLAAVAFLGVLCACVQGQVTEDVPVRQVVVSKAYTDGVSGRPPVPVAKTGQTLPMEPARRIRFETTEGTALALDVAPDGASIIFDMLGDLYRLPIAGGVAEPITSGMALDTQPVFSPDGSSILFLSDRSGAENIWLMDADGTNLRQISYYDDDPTFVSPEWAPDGQSILVSRYWAGRNAYELWRFKAVPGDMGEVVRSTDTDDATHMSSLGAAFAADGASIFLASLSGASPSFEELSAWEIIRRDTATGEETAILPTDSEGDHVVPRFRPAASPDGRYLAFAERRQGKTRLNVLELATGDVRWLADLDPDSLEASLWHDAIPRYDFTPDSAHLIVNREGHVQAISVETGDIQAIPFTATIDQGLGTLARHQAIIEDGPVIARLIQAPSESPDGKQVAFSALGHIYIQNLTLGGKPRRLTSGSVTGYHPAWSADGDWIASVSWTNADGGAVWITSADGKTTRKLDLPPAFYTHPVFTPAGDALLVIRSPAQVRRETYMEYGQLRDADLLHVPLDGAETSVLMSGRIGGTPHFRGRPDEVLVNTDEGVKAISLVDSVQTDVTEAVGPNWYFASEAADADDLRVSPDGRWALAQITQQLHLYKLDEGRDEPFDLSAPSATHVQLTEVGADYFGWSADGQSIHWADGATYYRLPLDDVAFERGRNESAAARYSVMVEVPRDAPVGDLLLRGGSVIPMTDRNDPGKVLANTDILVRDNRIVSITKAGETGAGPDVPTVDVNGKYIIPGLIDAHYHVADIRRDVLDTDVWGLRTGLAYGVTTLFDPSSLTVDMLAYEDLVESGEVIGSRLFTTGTAVFNFNDFRSRDQVRSVLSRYRDHYRLSNLKQYLSGNRRVRQWVSEVADELGLTVTTEGPLSFKLGLTLIIDGYSGVEHAMAPVVHYRDLTEFFAQSETSNTLTLMITHGGLPADKVYIARTDPLSDAKYANFAPAWFRESRFRDVTADAPEDYLYPLVAKSSADMFRAGGVVGLGAHGNIPGFGTHWEMQAYVEGGWTPAEVLWAATMGNARTIGRDQALGSLIPGKLADLVVLDENPLDDISHTLAIHSVMKNGRLYDDETLEEIPAVHSSRP</sequence>
<dbReference type="Pfam" id="PF07676">
    <property type="entry name" value="PD40"/>
    <property type="match status" value="2"/>
</dbReference>
<dbReference type="Pfam" id="PF01979">
    <property type="entry name" value="Amidohydro_1"/>
    <property type="match status" value="1"/>
</dbReference>
<evidence type="ECO:0000313" key="3">
    <source>
        <dbReference type="EMBL" id="KCZ94099.1"/>
    </source>
</evidence>
<proteinExistence type="predicted"/>
<dbReference type="Gene3D" id="3.20.20.140">
    <property type="entry name" value="Metal-dependent hydrolases"/>
    <property type="match status" value="2"/>
</dbReference>
<name>A0A059FTW4_9PROT</name>
<dbReference type="PANTHER" id="PTHR43135:SF3">
    <property type="entry name" value="ALPHA-D-RIBOSE 1-METHYLPHOSPHONATE 5-TRIPHOSPHATE DIPHOSPHATASE"/>
    <property type="match status" value="1"/>
</dbReference>
<dbReference type="SUPFAM" id="SSF51338">
    <property type="entry name" value="Composite domain of metallo-dependent hydrolases"/>
    <property type="match status" value="1"/>
</dbReference>
<feature type="domain" description="Amidohydrolase-related" evidence="2">
    <location>
        <begin position="1019"/>
        <end position="1084"/>
    </location>
</feature>
<dbReference type="InterPro" id="IPR011042">
    <property type="entry name" value="6-blade_b-propeller_TolB-like"/>
</dbReference>
<dbReference type="eggNOG" id="COG1228">
    <property type="taxonomic scope" value="Bacteria"/>
</dbReference>
<dbReference type="SUPFAM" id="SSF51556">
    <property type="entry name" value="Metallo-dependent hydrolases"/>
    <property type="match status" value="1"/>
</dbReference>
<dbReference type="InterPro" id="IPR032466">
    <property type="entry name" value="Metal_Hydrolase"/>
</dbReference>
<dbReference type="eggNOG" id="COG0823">
    <property type="taxonomic scope" value="Bacteria"/>
</dbReference>
<dbReference type="InterPro" id="IPR011659">
    <property type="entry name" value="WD40"/>
</dbReference>
<protein>
    <submittedName>
        <fullName evidence="3">Amidohydrolase family protein</fullName>
    </submittedName>
</protein>
<feature type="chain" id="PRO_5001577696" evidence="1">
    <location>
        <begin position="35"/>
        <end position="1101"/>
    </location>
</feature>
<dbReference type="Gene3D" id="2.30.40.10">
    <property type="entry name" value="Urease, subunit C, domain 1"/>
    <property type="match status" value="2"/>
</dbReference>
<keyword evidence="3" id="KW-0378">Hydrolase</keyword>
<dbReference type="RefSeq" id="WP_051617987.1">
    <property type="nucleotide sequence ID" value="NZ_ARYK01000001.1"/>
</dbReference>
<dbReference type="Proteomes" id="UP000025171">
    <property type="component" value="Unassembled WGS sequence"/>
</dbReference>
<evidence type="ECO:0000259" key="2">
    <source>
        <dbReference type="Pfam" id="PF01979"/>
    </source>
</evidence>
<dbReference type="PATRIC" id="fig|1280950.3.peg.400"/>
<dbReference type="PANTHER" id="PTHR43135">
    <property type="entry name" value="ALPHA-D-RIBOSE 1-METHYLPHOSPHONATE 5-TRIPHOSPHATE DIPHOSPHATASE"/>
    <property type="match status" value="1"/>
</dbReference>
<comment type="caution">
    <text evidence="3">The sequence shown here is derived from an EMBL/GenBank/DDBJ whole genome shotgun (WGS) entry which is preliminary data.</text>
</comment>
<reference evidence="3 4" key="1">
    <citation type="journal article" date="2014" name="Antonie Van Leeuwenhoek">
        <title>Hyphomonas beringensis sp. nov. and Hyphomonas chukchiensis sp. nov., isolated from surface seawater of the Bering Sea and Chukchi Sea.</title>
        <authorList>
            <person name="Li C."/>
            <person name="Lai Q."/>
            <person name="Li G."/>
            <person name="Dong C."/>
            <person name="Wang J."/>
            <person name="Liao Y."/>
            <person name="Shao Z."/>
        </authorList>
    </citation>
    <scope>NUCLEOTIDE SEQUENCE [LARGE SCALE GENOMIC DNA]</scope>
    <source>
        <strain evidence="3 4">MHS-2</strain>
    </source>
</reference>
<accession>A0A059FTW4</accession>
<dbReference type="InterPro" id="IPR006680">
    <property type="entry name" value="Amidohydro-rel"/>
</dbReference>
<dbReference type="Gene3D" id="2.120.10.30">
    <property type="entry name" value="TolB, C-terminal domain"/>
    <property type="match status" value="3"/>
</dbReference>
<dbReference type="GO" id="GO:0016810">
    <property type="term" value="F:hydrolase activity, acting on carbon-nitrogen (but not peptide) bonds"/>
    <property type="evidence" value="ECO:0007669"/>
    <property type="project" value="InterPro"/>
</dbReference>
<evidence type="ECO:0000313" key="4">
    <source>
        <dbReference type="Proteomes" id="UP000025171"/>
    </source>
</evidence>
<dbReference type="SUPFAM" id="SSF82171">
    <property type="entry name" value="DPP6 N-terminal domain-like"/>
    <property type="match status" value="1"/>
</dbReference>
<dbReference type="PROSITE" id="PS51257">
    <property type="entry name" value="PROKAR_LIPOPROTEIN"/>
    <property type="match status" value="1"/>
</dbReference>
<keyword evidence="4" id="KW-1185">Reference proteome</keyword>
<gene>
    <name evidence="3" type="ORF">HJO_01950</name>
</gene>
<evidence type="ECO:0000256" key="1">
    <source>
        <dbReference type="SAM" id="SignalP"/>
    </source>
</evidence>
<dbReference type="EMBL" id="ARYK01000001">
    <property type="protein sequence ID" value="KCZ94099.1"/>
    <property type="molecule type" value="Genomic_DNA"/>
</dbReference>
<dbReference type="STRING" id="1280950.HJO_01950"/>
<dbReference type="InterPro" id="IPR011059">
    <property type="entry name" value="Metal-dep_hydrolase_composite"/>
</dbReference>
<dbReference type="SUPFAM" id="SSF69304">
    <property type="entry name" value="Tricorn protease N-terminal domain"/>
    <property type="match status" value="1"/>
</dbReference>
<feature type="signal peptide" evidence="1">
    <location>
        <begin position="1"/>
        <end position="34"/>
    </location>
</feature>
<dbReference type="OrthoDB" id="9758793at2"/>
<organism evidence="3 4">
    <name type="scientific">Hyphomonas johnsonii MHS-2</name>
    <dbReference type="NCBI Taxonomy" id="1280950"/>
    <lineage>
        <taxon>Bacteria</taxon>
        <taxon>Pseudomonadati</taxon>
        <taxon>Pseudomonadota</taxon>
        <taxon>Alphaproteobacteria</taxon>
        <taxon>Hyphomonadales</taxon>
        <taxon>Hyphomonadaceae</taxon>
        <taxon>Hyphomonas</taxon>
    </lineage>
</organism>
<dbReference type="InterPro" id="IPR051781">
    <property type="entry name" value="Metallo-dep_Hydrolase"/>
</dbReference>
<keyword evidence="1" id="KW-0732">Signal</keyword>
<dbReference type="AlphaFoldDB" id="A0A059FTW4"/>